<comment type="caution">
    <text evidence="6">The sequence shown here is derived from an EMBL/GenBank/DDBJ whole genome shotgun (WGS) entry which is preliminary data.</text>
</comment>
<evidence type="ECO:0000256" key="3">
    <source>
        <dbReference type="ARBA" id="ARBA00022801"/>
    </source>
</evidence>
<keyword evidence="3 5" id="KW-0378">Hydrolase</keyword>
<organism evidence="6 7">
    <name type="scientific">Bacillus thermozeamaize</name>
    <dbReference type="NCBI Taxonomy" id="230954"/>
    <lineage>
        <taxon>Bacteria</taxon>
        <taxon>Bacillati</taxon>
        <taxon>Bacillota</taxon>
        <taxon>Bacilli</taxon>
        <taxon>Bacillales</taxon>
        <taxon>Bacillaceae</taxon>
        <taxon>Bacillus</taxon>
    </lineage>
</organism>
<reference evidence="7" key="1">
    <citation type="submission" date="2016-06" db="EMBL/GenBank/DDBJ databases">
        <authorList>
            <person name="Nascimento L."/>
            <person name="Pereira R.V."/>
            <person name="Martins L.F."/>
            <person name="Quaggio R.B."/>
            <person name="Silva A.M."/>
            <person name="Setubal J.C."/>
        </authorList>
    </citation>
    <scope>NUCLEOTIDE SEQUENCE [LARGE SCALE GENOMIC DNA]</scope>
</reference>
<evidence type="ECO:0000256" key="5">
    <source>
        <dbReference type="HAMAP-Rule" id="MF_00527"/>
    </source>
</evidence>
<evidence type="ECO:0000256" key="2">
    <source>
        <dbReference type="ARBA" id="ARBA00022763"/>
    </source>
</evidence>
<dbReference type="HAMAP" id="MF_00527">
    <property type="entry name" value="3MGH"/>
    <property type="match status" value="1"/>
</dbReference>
<dbReference type="CDD" id="cd00540">
    <property type="entry name" value="AAG"/>
    <property type="match status" value="1"/>
</dbReference>
<dbReference type="GO" id="GO:0003905">
    <property type="term" value="F:alkylbase DNA N-glycosylase activity"/>
    <property type="evidence" value="ECO:0007669"/>
    <property type="project" value="InterPro"/>
</dbReference>
<dbReference type="InterPro" id="IPR036995">
    <property type="entry name" value="MPG_sf"/>
</dbReference>
<evidence type="ECO:0000313" key="6">
    <source>
        <dbReference type="EMBL" id="OUM90917.1"/>
    </source>
</evidence>
<dbReference type="AlphaFoldDB" id="A0A1Y3PXK6"/>
<evidence type="ECO:0000313" key="7">
    <source>
        <dbReference type="Proteomes" id="UP000196475"/>
    </source>
</evidence>
<accession>A0A1Y3PXK6</accession>
<protein>
    <recommendedName>
        <fullName evidence="5">Putative 3-methyladenine DNA glycosylase</fullName>
        <ecNumber evidence="5">3.2.2.-</ecNumber>
    </recommendedName>
</protein>
<dbReference type="EMBL" id="LZRT01000009">
    <property type="protein sequence ID" value="OUM90917.1"/>
    <property type="molecule type" value="Genomic_DNA"/>
</dbReference>
<dbReference type="EC" id="3.2.2.-" evidence="5"/>
<keyword evidence="4 5" id="KW-0234">DNA repair</keyword>
<gene>
    <name evidence="6" type="ORF">BAA01_00355</name>
</gene>
<dbReference type="InterPro" id="IPR011034">
    <property type="entry name" value="Formyl_transferase-like_C_sf"/>
</dbReference>
<dbReference type="Proteomes" id="UP000196475">
    <property type="component" value="Unassembled WGS sequence"/>
</dbReference>
<comment type="similarity">
    <text evidence="1 5">Belongs to the DNA glycosylase MPG family.</text>
</comment>
<dbReference type="PANTHER" id="PTHR10429">
    <property type="entry name" value="DNA-3-METHYLADENINE GLYCOSYLASE"/>
    <property type="match status" value="1"/>
</dbReference>
<dbReference type="GO" id="GO:0006284">
    <property type="term" value="P:base-excision repair"/>
    <property type="evidence" value="ECO:0007669"/>
    <property type="project" value="InterPro"/>
</dbReference>
<dbReference type="PANTHER" id="PTHR10429:SF0">
    <property type="entry name" value="DNA-3-METHYLADENINE GLYCOSYLASE"/>
    <property type="match status" value="1"/>
</dbReference>
<proteinExistence type="inferred from homology"/>
<dbReference type="SUPFAM" id="SSF50486">
    <property type="entry name" value="FMT C-terminal domain-like"/>
    <property type="match status" value="1"/>
</dbReference>
<dbReference type="FunFam" id="3.10.300.10:FF:000001">
    <property type="entry name" value="Putative 3-methyladenine DNA glycosylase"/>
    <property type="match status" value="1"/>
</dbReference>
<evidence type="ECO:0000256" key="4">
    <source>
        <dbReference type="ARBA" id="ARBA00023204"/>
    </source>
</evidence>
<dbReference type="GO" id="GO:0003677">
    <property type="term" value="F:DNA binding"/>
    <property type="evidence" value="ECO:0007669"/>
    <property type="project" value="InterPro"/>
</dbReference>
<sequence>MTGLSRKPVTPDFFKQPTLELATSLLGMELVHETEEGTAAGMIVEVEAYMGPEDKGAHSYGGKKTRRTEVMFGPPGHAYIYLIYGMYYCFNVVSGPPGKPEAILVRALEPTEGIPLMAHRRGISLPPELEKVLDKPVQETVPRHTIDSTSLRHLKTLTNGPGKLCTALGITKKQYGWDLSRSPLYLRQGIGPIPPERIACGPRINIDYAEEAREYPWRFWIRDNPFVSR</sequence>
<name>A0A1Y3PXK6_9BACI</name>
<dbReference type="InterPro" id="IPR003180">
    <property type="entry name" value="MPG"/>
</dbReference>
<keyword evidence="2 5" id="KW-0227">DNA damage</keyword>
<dbReference type="NCBIfam" id="TIGR00567">
    <property type="entry name" value="3mg"/>
    <property type="match status" value="1"/>
</dbReference>
<dbReference type="Pfam" id="PF02245">
    <property type="entry name" value="Pur_DNA_glyco"/>
    <property type="match status" value="1"/>
</dbReference>
<evidence type="ECO:0000256" key="1">
    <source>
        <dbReference type="ARBA" id="ARBA00009232"/>
    </source>
</evidence>
<dbReference type="Gene3D" id="3.10.300.10">
    <property type="entry name" value="Methylpurine-DNA glycosylase (MPG)"/>
    <property type="match status" value="1"/>
</dbReference>